<comment type="caution">
    <text evidence="1">The sequence shown here is derived from an EMBL/GenBank/DDBJ whole genome shotgun (WGS) entry which is preliminary data.</text>
</comment>
<accession>A0A4Y2IHC2</accession>
<proteinExistence type="predicted"/>
<dbReference type="EMBL" id="BGPR01002639">
    <property type="protein sequence ID" value="GBM76669.1"/>
    <property type="molecule type" value="Genomic_DNA"/>
</dbReference>
<name>A0A4Y2IHC2_ARAVE</name>
<sequence length="118" mass="13200">MSLAKHPHYKMSVVNIHITRCPLINIHIKRCHLAKHRVKTNQFQTCLELRTDFEMDPEICPLCLVSSGDLSRGHLPTGQIEIVTEELQGVPDAAITFLLNPPGGFALCFSFAHSALLR</sequence>
<protein>
    <submittedName>
        <fullName evidence="1">Uncharacterized protein</fullName>
    </submittedName>
</protein>
<evidence type="ECO:0000313" key="2">
    <source>
        <dbReference type="Proteomes" id="UP000499080"/>
    </source>
</evidence>
<keyword evidence="2" id="KW-1185">Reference proteome</keyword>
<dbReference type="AlphaFoldDB" id="A0A4Y2IHC2"/>
<evidence type="ECO:0000313" key="1">
    <source>
        <dbReference type="EMBL" id="GBM76669.1"/>
    </source>
</evidence>
<dbReference type="Proteomes" id="UP000499080">
    <property type="component" value="Unassembled WGS sequence"/>
</dbReference>
<gene>
    <name evidence="1" type="ORF">AVEN_48791_1</name>
</gene>
<reference evidence="1 2" key="1">
    <citation type="journal article" date="2019" name="Sci. Rep.">
        <title>Orb-weaving spider Araneus ventricosus genome elucidates the spidroin gene catalogue.</title>
        <authorList>
            <person name="Kono N."/>
            <person name="Nakamura H."/>
            <person name="Ohtoshi R."/>
            <person name="Moran D.A.P."/>
            <person name="Shinohara A."/>
            <person name="Yoshida Y."/>
            <person name="Fujiwara M."/>
            <person name="Mori M."/>
            <person name="Tomita M."/>
            <person name="Arakawa K."/>
        </authorList>
    </citation>
    <scope>NUCLEOTIDE SEQUENCE [LARGE SCALE GENOMIC DNA]</scope>
</reference>
<organism evidence="1 2">
    <name type="scientific">Araneus ventricosus</name>
    <name type="common">Orbweaver spider</name>
    <name type="synonym">Epeira ventricosa</name>
    <dbReference type="NCBI Taxonomy" id="182803"/>
    <lineage>
        <taxon>Eukaryota</taxon>
        <taxon>Metazoa</taxon>
        <taxon>Ecdysozoa</taxon>
        <taxon>Arthropoda</taxon>
        <taxon>Chelicerata</taxon>
        <taxon>Arachnida</taxon>
        <taxon>Araneae</taxon>
        <taxon>Araneomorphae</taxon>
        <taxon>Entelegynae</taxon>
        <taxon>Araneoidea</taxon>
        <taxon>Araneidae</taxon>
        <taxon>Araneus</taxon>
    </lineage>
</organism>